<name>A0A9D1KE90_9FIRM</name>
<evidence type="ECO:0000259" key="4">
    <source>
        <dbReference type="PROSITE" id="PS50893"/>
    </source>
</evidence>
<dbReference type="GO" id="GO:0005886">
    <property type="term" value="C:plasma membrane"/>
    <property type="evidence" value="ECO:0007669"/>
    <property type="project" value="TreeGrafter"/>
</dbReference>
<dbReference type="Gene3D" id="3.40.50.300">
    <property type="entry name" value="P-loop containing nucleotide triphosphate hydrolases"/>
    <property type="match status" value="1"/>
</dbReference>
<reference evidence="5" key="1">
    <citation type="submission" date="2020-10" db="EMBL/GenBank/DDBJ databases">
        <authorList>
            <person name="Gilroy R."/>
        </authorList>
    </citation>
    <scope>NUCLEOTIDE SEQUENCE</scope>
    <source>
        <strain evidence="5">CHK123-3438</strain>
    </source>
</reference>
<dbReference type="Proteomes" id="UP000886860">
    <property type="component" value="Unassembled WGS sequence"/>
</dbReference>
<evidence type="ECO:0000313" key="5">
    <source>
        <dbReference type="EMBL" id="HIT40599.1"/>
    </source>
</evidence>
<dbReference type="SUPFAM" id="SSF52540">
    <property type="entry name" value="P-loop containing nucleoside triphosphate hydrolases"/>
    <property type="match status" value="1"/>
</dbReference>
<sequence length="262" mass="29122">MTAEVKNGAGTAPEAPLLQIDDVSIQFGDFKAISHVSTTVGKNEIRFFIGPNGAGKTTILDAICGKNHVSGGRIIYKGEYEVSKMKEYVISNLGIGRKFQAPSVFNGITIGENMELAAARKHTLYSTTFHRLSKEKQEYIDYCLEFVGLIDKRFKYPTRLSHGEKQWLEIGMLMAARPELMLLDEPVAGMGRKETEKTARLLEKIKKECSIIVVEHDMQFAREVSDSVTVFHEGHVLDEGTMDSVSKNQTVIDVYLGRGGES</sequence>
<dbReference type="InterPro" id="IPR027417">
    <property type="entry name" value="P-loop_NTPase"/>
</dbReference>
<dbReference type="Pfam" id="PF00005">
    <property type="entry name" value="ABC_tran"/>
    <property type="match status" value="1"/>
</dbReference>
<evidence type="ECO:0000256" key="1">
    <source>
        <dbReference type="ARBA" id="ARBA00022448"/>
    </source>
</evidence>
<keyword evidence="2" id="KW-0547">Nucleotide-binding</keyword>
<dbReference type="PANTHER" id="PTHR45772">
    <property type="entry name" value="CONSERVED COMPONENT OF ABC TRANSPORTER FOR NATURAL AMINO ACIDS-RELATED"/>
    <property type="match status" value="1"/>
</dbReference>
<dbReference type="InterPro" id="IPR003439">
    <property type="entry name" value="ABC_transporter-like_ATP-bd"/>
</dbReference>
<dbReference type="EMBL" id="DVKS01000012">
    <property type="protein sequence ID" value="HIT40599.1"/>
    <property type="molecule type" value="Genomic_DNA"/>
</dbReference>
<keyword evidence="1" id="KW-0813">Transport</keyword>
<dbReference type="AlphaFoldDB" id="A0A9D1KE90"/>
<proteinExistence type="predicted"/>
<dbReference type="CDD" id="cd03219">
    <property type="entry name" value="ABC_Mj1267_LivG_branched"/>
    <property type="match status" value="1"/>
</dbReference>
<dbReference type="NCBIfam" id="TIGR03411">
    <property type="entry name" value="urea_trans_UrtD"/>
    <property type="match status" value="1"/>
</dbReference>
<dbReference type="InterPro" id="IPR051120">
    <property type="entry name" value="ABC_AA/LPS_Transport"/>
</dbReference>
<dbReference type="PANTHER" id="PTHR45772:SF8">
    <property type="entry name" value="HIGH-AFFINITY BRANCHED-CHAIN AMINO ACID TRANSPORT ATP-BINDING PROTEIN"/>
    <property type="match status" value="1"/>
</dbReference>
<feature type="domain" description="ABC transporter" evidence="4">
    <location>
        <begin position="18"/>
        <end position="258"/>
    </location>
</feature>
<reference evidence="5" key="2">
    <citation type="journal article" date="2021" name="PeerJ">
        <title>Extensive microbial diversity within the chicken gut microbiome revealed by metagenomics and culture.</title>
        <authorList>
            <person name="Gilroy R."/>
            <person name="Ravi A."/>
            <person name="Getino M."/>
            <person name="Pursley I."/>
            <person name="Horton D.L."/>
            <person name="Alikhan N.F."/>
            <person name="Baker D."/>
            <person name="Gharbi K."/>
            <person name="Hall N."/>
            <person name="Watson M."/>
            <person name="Adriaenssens E.M."/>
            <person name="Foster-Nyarko E."/>
            <person name="Jarju S."/>
            <person name="Secka A."/>
            <person name="Antonio M."/>
            <person name="Oren A."/>
            <person name="Chaudhuri R.R."/>
            <person name="La Ragione R."/>
            <person name="Hildebrand F."/>
            <person name="Pallen M.J."/>
        </authorList>
    </citation>
    <scope>NUCLEOTIDE SEQUENCE</scope>
    <source>
        <strain evidence="5">CHK123-3438</strain>
    </source>
</reference>
<accession>A0A9D1KE90</accession>
<keyword evidence="3 5" id="KW-0067">ATP-binding</keyword>
<dbReference type="GO" id="GO:0016887">
    <property type="term" value="F:ATP hydrolysis activity"/>
    <property type="evidence" value="ECO:0007669"/>
    <property type="project" value="InterPro"/>
</dbReference>
<protein>
    <submittedName>
        <fullName evidence="5">Urea ABC transporter ATP-binding protein UrtD</fullName>
    </submittedName>
</protein>
<dbReference type="InterPro" id="IPR017781">
    <property type="entry name" value="ABC_transptr_urea_ATP-bd_UrtD"/>
</dbReference>
<organism evidence="5 6">
    <name type="scientific">Candidatus Caccovicinus merdipullorum</name>
    <dbReference type="NCBI Taxonomy" id="2840724"/>
    <lineage>
        <taxon>Bacteria</taxon>
        <taxon>Bacillati</taxon>
        <taxon>Bacillota</taxon>
        <taxon>Clostridia</taxon>
        <taxon>Eubacteriales</taxon>
        <taxon>Candidatus Caccovicinus</taxon>
    </lineage>
</organism>
<evidence type="ECO:0000313" key="6">
    <source>
        <dbReference type="Proteomes" id="UP000886860"/>
    </source>
</evidence>
<dbReference type="PROSITE" id="PS50893">
    <property type="entry name" value="ABC_TRANSPORTER_2"/>
    <property type="match status" value="1"/>
</dbReference>
<comment type="caution">
    <text evidence="5">The sequence shown here is derived from an EMBL/GenBank/DDBJ whole genome shotgun (WGS) entry which is preliminary data.</text>
</comment>
<evidence type="ECO:0000256" key="3">
    <source>
        <dbReference type="ARBA" id="ARBA00022840"/>
    </source>
</evidence>
<evidence type="ECO:0000256" key="2">
    <source>
        <dbReference type="ARBA" id="ARBA00022741"/>
    </source>
</evidence>
<dbReference type="GO" id="GO:0005524">
    <property type="term" value="F:ATP binding"/>
    <property type="evidence" value="ECO:0007669"/>
    <property type="project" value="UniProtKB-KW"/>
</dbReference>
<gene>
    <name evidence="5" type="primary">urtD</name>
    <name evidence="5" type="ORF">IAB60_00615</name>
</gene>